<reference evidence="2 3" key="1">
    <citation type="submission" date="2020-05" db="EMBL/GenBank/DDBJ databases">
        <authorList>
            <person name="Campoy J."/>
            <person name="Schneeberger K."/>
            <person name="Spophaly S."/>
        </authorList>
    </citation>
    <scope>NUCLEOTIDE SEQUENCE [LARGE SCALE GENOMIC DNA]</scope>
    <source>
        <strain evidence="2">PruArmRojPasFocal</strain>
    </source>
</reference>
<feature type="compositionally biased region" description="Gly residues" evidence="1">
    <location>
        <begin position="30"/>
        <end position="43"/>
    </location>
</feature>
<protein>
    <submittedName>
        <fullName evidence="2">Uncharacterized protein</fullName>
    </submittedName>
</protein>
<dbReference type="EMBL" id="CAEKDK010000002">
    <property type="protein sequence ID" value="CAB4268391.1"/>
    <property type="molecule type" value="Genomic_DNA"/>
</dbReference>
<proteinExistence type="predicted"/>
<organism evidence="2 3">
    <name type="scientific">Prunus armeniaca</name>
    <name type="common">Apricot</name>
    <name type="synonym">Armeniaca vulgaris</name>
    <dbReference type="NCBI Taxonomy" id="36596"/>
    <lineage>
        <taxon>Eukaryota</taxon>
        <taxon>Viridiplantae</taxon>
        <taxon>Streptophyta</taxon>
        <taxon>Embryophyta</taxon>
        <taxon>Tracheophyta</taxon>
        <taxon>Spermatophyta</taxon>
        <taxon>Magnoliopsida</taxon>
        <taxon>eudicotyledons</taxon>
        <taxon>Gunneridae</taxon>
        <taxon>Pentapetalae</taxon>
        <taxon>rosids</taxon>
        <taxon>fabids</taxon>
        <taxon>Rosales</taxon>
        <taxon>Rosaceae</taxon>
        <taxon>Amygdaloideae</taxon>
        <taxon>Amygdaleae</taxon>
        <taxon>Prunus</taxon>
    </lineage>
</organism>
<gene>
    <name evidence="2" type="ORF">CURHAP_LOCUS11869</name>
</gene>
<name>A0A6J5TWG3_PRUAR</name>
<accession>A0A6J5TWG3</accession>
<feature type="region of interest" description="Disordered" evidence="1">
    <location>
        <begin position="19"/>
        <end position="49"/>
    </location>
</feature>
<dbReference type="AlphaFoldDB" id="A0A6J5TWG3"/>
<evidence type="ECO:0000256" key="1">
    <source>
        <dbReference type="SAM" id="MobiDB-lite"/>
    </source>
</evidence>
<dbReference type="Proteomes" id="UP000507222">
    <property type="component" value="Unassembled WGS sequence"/>
</dbReference>
<evidence type="ECO:0000313" key="3">
    <source>
        <dbReference type="Proteomes" id="UP000507222"/>
    </source>
</evidence>
<evidence type="ECO:0000313" key="2">
    <source>
        <dbReference type="EMBL" id="CAB4268391.1"/>
    </source>
</evidence>
<sequence>MHGNFQWLVLKLTVSPNNVQQEFKRDDGGGDGGGGSGGGGENGSGVKIN</sequence>